<keyword evidence="3 6" id="KW-0645">Protease</keyword>
<evidence type="ECO:0000256" key="8">
    <source>
        <dbReference type="SAM" id="Phobius"/>
    </source>
</evidence>
<dbReference type="GO" id="GO:0006508">
    <property type="term" value="P:proteolysis"/>
    <property type="evidence" value="ECO:0007669"/>
    <property type="project" value="UniProtKB-KW"/>
</dbReference>
<dbReference type="Gene3D" id="3.50.30.30">
    <property type="match status" value="1"/>
</dbReference>
<dbReference type="SUPFAM" id="SSF53187">
    <property type="entry name" value="Zn-dependent exopeptidases"/>
    <property type="match status" value="1"/>
</dbReference>
<keyword evidence="8" id="KW-0812">Transmembrane</keyword>
<dbReference type="AlphaFoldDB" id="A0A9W8LU58"/>
<keyword evidence="5 6" id="KW-0862">Zinc</keyword>
<evidence type="ECO:0000313" key="11">
    <source>
        <dbReference type="Proteomes" id="UP001140094"/>
    </source>
</evidence>
<keyword evidence="8" id="KW-1133">Transmembrane helix</keyword>
<sequence length="486" mass="52546">MSGTEEQGLLRSVTTGSSNSSSSARQRNDRTLRWWSPNSRNAVSLLTVVLLAGVGLGIWAYGTLPTSDHDEHPHEYALSTDNIHTHLKQLLEIAGEHNNSRSVTNGHAASAEYVMDRLRAEGDCDVHMQRFLSPVWTESSEPRLRVRAPVDVEYIPETDFNVMRYGGQGAHIRAARAVAVADACATDATDDVDGAVAVVALSGKCSLFDAAYALEQRGAAAVVIVRAARYKTPSRARVRMVDWKEGDPLMRIPVLSATHSAGQVLRHAAAVDIDTDTRIDVVETFNVLCVGRSGDAANSVVVGAHLDSVAAGPGINDNASGASTALEIHLTLTRAGFRPRNRLVFAWWGAEEDGLLGSRHFARVLAHGWRNRWTAPERLGLVWSDIALNLNFDMLASPNYIALVHNGSDASGSARAGSLQIQRIFENYFSRHKYPYQLGPMRAGSDFVPFLANGIPAGGVYTGSAQVKSIDERREHGGLAHAALDT</sequence>
<reference evidence="10" key="1">
    <citation type="submission" date="2022-07" db="EMBL/GenBank/DDBJ databases">
        <title>Phylogenomic reconstructions and comparative analyses of Kickxellomycotina fungi.</title>
        <authorList>
            <person name="Reynolds N.K."/>
            <person name="Stajich J.E."/>
            <person name="Barry K."/>
            <person name="Grigoriev I.V."/>
            <person name="Crous P."/>
            <person name="Smith M.E."/>
        </authorList>
    </citation>
    <scope>NUCLEOTIDE SEQUENCE</scope>
    <source>
        <strain evidence="10">NRRL 1565</strain>
    </source>
</reference>
<evidence type="ECO:0000313" key="10">
    <source>
        <dbReference type="EMBL" id="KAJ2802251.1"/>
    </source>
</evidence>
<dbReference type="EMBL" id="JANBUO010000687">
    <property type="protein sequence ID" value="KAJ2802251.1"/>
    <property type="molecule type" value="Genomic_DNA"/>
</dbReference>
<name>A0A9W8LU58_9FUNG</name>
<dbReference type="Proteomes" id="UP001140094">
    <property type="component" value="Unassembled WGS sequence"/>
</dbReference>
<gene>
    <name evidence="10" type="ORF">H4R20_003349</name>
</gene>
<evidence type="ECO:0000256" key="3">
    <source>
        <dbReference type="ARBA" id="ARBA00022670"/>
    </source>
</evidence>
<feature type="transmembrane region" description="Helical" evidence="8">
    <location>
        <begin position="42"/>
        <end position="62"/>
    </location>
</feature>
<evidence type="ECO:0000256" key="7">
    <source>
        <dbReference type="SAM" id="MobiDB-lite"/>
    </source>
</evidence>
<dbReference type="InterPro" id="IPR046450">
    <property type="entry name" value="PA_dom_sf"/>
</dbReference>
<dbReference type="InterPro" id="IPR045175">
    <property type="entry name" value="M28_fam"/>
</dbReference>
<feature type="domain" description="Peptidase M28" evidence="9">
    <location>
        <begin position="293"/>
        <end position="460"/>
    </location>
</feature>
<comment type="similarity">
    <text evidence="2">Belongs to the peptidase M28 family. M28B subfamily.</text>
</comment>
<dbReference type="GO" id="GO:0046872">
    <property type="term" value="F:metal ion binding"/>
    <property type="evidence" value="ECO:0007669"/>
    <property type="project" value="UniProtKB-KW"/>
</dbReference>
<comment type="cofactor">
    <cofactor evidence="1">
        <name>Zn(2+)</name>
        <dbReference type="ChEBI" id="CHEBI:29105"/>
    </cofactor>
</comment>
<keyword evidence="4 6" id="KW-0378">Hydrolase</keyword>
<feature type="region of interest" description="Disordered" evidence="7">
    <location>
        <begin position="1"/>
        <end position="29"/>
    </location>
</feature>
<keyword evidence="8" id="KW-0472">Membrane</keyword>
<evidence type="ECO:0000256" key="1">
    <source>
        <dbReference type="ARBA" id="ARBA00001947"/>
    </source>
</evidence>
<dbReference type="EC" id="3.4.-.-" evidence="6"/>
<organism evidence="10 11">
    <name type="scientific">Coemansia guatemalensis</name>
    <dbReference type="NCBI Taxonomy" id="2761395"/>
    <lineage>
        <taxon>Eukaryota</taxon>
        <taxon>Fungi</taxon>
        <taxon>Fungi incertae sedis</taxon>
        <taxon>Zoopagomycota</taxon>
        <taxon>Kickxellomycotina</taxon>
        <taxon>Kickxellomycetes</taxon>
        <taxon>Kickxellales</taxon>
        <taxon>Kickxellaceae</taxon>
        <taxon>Coemansia</taxon>
    </lineage>
</organism>
<comment type="caution">
    <text evidence="10">The sequence shown here is derived from an EMBL/GenBank/DDBJ whole genome shotgun (WGS) entry which is preliminary data.</text>
</comment>
<dbReference type="PANTHER" id="PTHR12147:SF26">
    <property type="entry name" value="PEPTIDASE M28 DOMAIN-CONTAINING PROTEIN"/>
    <property type="match status" value="1"/>
</dbReference>
<evidence type="ECO:0000259" key="9">
    <source>
        <dbReference type="Pfam" id="PF04389"/>
    </source>
</evidence>
<dbReference type="Pfam" id="PF04389">
    <property type="entry name" value="Peptidase_M28"/>
    <property type="match status" value="1"/>
</dbReference>
<keyword evidence="11" id="KW-1185">Reference proteome</keyword>
<dbReference type="InterPro" id="IPR007484">
    <property type="entry name" value="Peptidase_M28"/>
</dbReference>
<dbReference type="SUPFAM" id="SSF52025">
    <property type="entry name" value="PA domain"/>
    <property type="match status" value="1"/>
</dbReference>
<keyword evidence="6" id="KW-0479">Metal-binding</keyword>
<feature type="non-terminal residue" evidence="10">
    <location>
        <position position="486"/>
    </location>
</feature>
<evidence type="ECO:0000256" key="5">
    <source>
        <dbReference type="ARBA" id="ARBA00022833"/>
    </source>
</evidence>
<dbReference type="GO" id="GO:0008235">
    <property type="term" value="F:metalloexopeptidase activity"/>
    <property type="evidence" value="ECO:0007669"/>
    <property type="project" value="InterPro"/>
</dbReference>
<evidence type="ECO:0000256" key="4">
    <source>
        <dbReference type="ARBA" id="ARBA00022801"/>
    </source>
</evidence>
<evidence type="ECO:0000256" key="6">
    <source>
        <dbReference type="RuleBase" id="RU361240"/>
    </source>
</evidence>
<dbReference type="OrthoDB" id="10013407at2759"/>
<evidence type="ECO:0000256" key="2">
    <source>
        <dbReference type="ARBA" id="ARBA00005634"/>
    </source>
</evidence>
<dbReference type="Gene3D" id="3.40.630.10">
    <property type="entry name" value="Zn peptidases"/>
    <property type="match status" value="1"/>
</dbReference>
<dbReference type="PANTHER" id="PTHR12147">
    <property type="entry name" value="METALLOPEPTIDASE M28 FAMILY MEMBER"/>
    <property type="match status" value="1"/>
</dbReference>
<proteinExistence type="inferred from homology"/>
<protein>
    <recommendedName>
        <fullName evidence="6">Peptide hydrolase</fullName>
        <ecNumber evidence="6">3.4.-.-</ecNumber>
    </recommendedName>
</protein>
<accession>A0A9W8LU58</accession>